<evidence type="ECO:0000259" key="4">
    <source>
        <dbReference type="PROSITE" id="PS50932"/>
    </source>
</evidence>
<sequence>MGENALQRKPRRNQGMSIARLAEHLGLSEGTVSRALNGYPDVAGKTRERVIDAARTLGYSPSSAARRLARGVVETVGFVLPQRAGHFSDPFLAEMLDGVAMELADSDWDLIVAAVPDGHDEPEVIDRLARTGKVGGFILTRTRRKDARVDHLRELGLPFVVHGRTEDCADYAWLDIDNEKAFVDAVRYLVELGHRRIAHIGGDMSFNFAHFRHLGYRRAMEDAELPVPAGFVAEGIADGVAADEAMTAMLSLPAPPTAVVCVTDAVALGAMRAISGAGLRPGVDVSVIGYDGLPFGLAAHPPLTTMSQSSHRAGREVARMLLALIHGAEPANSQVLWEATLTKRASASPPPPH</sequence>
<dbReference type="InterPro" id="IPR028082">
    <property type="entry name" value="Peripla_BP_I"/>
</dbReference>
<dbReference type="AlphaFoldDB" id="A0A1G6D6R7"/>
<keyword evidence="2" id="KW-0238">DNA-binding</keyword>
<dbReference type="CDD" id="cd20010">
    <property type="entry name" value="PBP1_AglR-like"/>
    <property type="match status" value="1"/>
</dbReference>
<gene>
    <name evidence="5" type="ORF">SAMN02982931_03091</name>
</gene>
<dbReference type="SUPFAM" id="SSF53822">
    <property type="entry name" value="Periplasmic binding protein-like I"/>
    <property type="match status" value="1"/>
</dbReference>
<dbReference type="Gene3D" id="3.40.50.2300">
    <property type="match status" value="2"/>
</dbReference>
<organism evidence="5 6">
    <name type="scientific">Bauldia litoralis</name>
    <dbReference type="NCBI Taxonomy" id="665467"/>
    <lineage>
        <taxon>Bacteria</taxon>
        <taxon>Pseudomonadati</taxon>
        <taxon>Pseudomonadota</taxon>
        <taxon>Alphaproteobacteria</taxon>
        <taxon>Hyphomicrobiales</taxon>
        <taxon>Kaistiaceae</taxon>
        <taxon>Bauldia</taxon>
    </lineage>
</organism>
<dbReference type="InterPro" id="IPR000843">
    <property type="entry name" value="HTH_LacI"/>
</dbReference>
<evidence type="ECO:0000256" key="1">
    <source>
        <dbReference type="ARBA" id="ARBA00023015"/>
    </source>
</evidence>
<dbReference type="Gene3D" id="1.10.260.40">
    <property type="entry name" value="lambda repressor-like DNA-binding domains"/>
    <property type="match status" value="1"/>
</dbReference>
<dbReference type="OrthoDB" id="7170131at2"/>
<dbReference type="PANTHER" id="PTHR30146:SF155">
    <property type="entry name" value="ALANINE RACEMASE"/>
    <property type="match status" value="1"/>
</dbReference>
<dbReference type="Pfam" id="PF00356">
    <property type="entry name" value="LacI"/>
    <property type="match status" value="1"/>
</dbReference>
<dbReference type="GO" id="GO:0000976">
    <property type="term" value="F:transcription cis-regulatory region binding"/>
    <property type="evidence" value="ECO:0007669"/>
    <property type="project" value="TreeGrafter"/>
</dbReference>
<dbReference type="STRING" id="665467.SAMN02982931_03091"/>
<keyword evidence="3" id="KW-0804">Transcription</keyword>
<dbReference type="SMART" id="SM00354">
    <property type="entry name" value="HTH_LACI"/>
    <property type="match status" value="1"/>
</dbReference>
<dbReference type="PANTHER" id="PTHR30146">
    <property type="entry name" value="LACI-RELATED TRANSCRIPTIONAL REPRESSOR"/>
    <property type="match status" value="1"/>
</dbReference>
<dbReference type="PROSITE" id="PS50932">
    <property type="entry name" value="HTH_LACI_2"/>
    <property type="match status" value="1"/>
</dbReference>
<name>A0A1G6D6R7_9HYPH</name>
<proteinExistence type="predicted"/>
<dbReference type="Pfam" id="PF00532">
    <property type="entry name" value="Peripla_BP_1"/>
    <property type="match status" value="1"/>
</dbReference>
<keyword evidence="1" id="KW-0805">Transcription regulation</keyword>
<dbReference type="Proteomes" id="UP000199071">
    <property type="component" value="Unassembled WGS sequence"/>
</dbReference>
<dbReference type="EMBL" id="FMXQ01000006">
    <property type="protein sequence ID" value="SDB40822.1"/>
    <property type="molecule type" value="Genomic_DNA"/>
</dbReference>
<dbReference type="SUPFAM" id="SSF47413">
    <property type="entry name" value="lambda repressor-like DNA-binding domains"/>
    <property type="match status" value="1"/>
</dbReference>
<dbReference type="InterPro" id="IPR001761">
    <property type="entry name" value="Peripla_BP/Lac1_sug-bd_dom"/>
</dbReference>
<feature type="domain" description="HTH lacI-type" evidence="4">
    <location>
        <begin position="16"/>
        <end position="70"/>
    </location>
</feature>
<dbReference type="GO" id="GO:0003700">
    <property type="term" value="F:DNA-binding transcription factor activity"/>
    <property type="evidence" value="ECO:0007669"/>
    <property type="project" value="TreeGrafter"/>
</dbReference>
<accession>A0A1G6D6R7</accession>
<dbReference type="CDD" id="cd01392">
    <property type="entry name" value="HTH_LacI"/>
    <property type="match status" value="1"/>
</dbReference>
<evidence type="ECO:0000256" key="3">
    <source>
        <dbReference type="ARBA" id="ARBA00023163"/>
    </source>
</evidence>
<evidence type="ECO:0000313" key="5">
    <source>
        <dbReference type="EMBL" id="SDB40822.1"/>
    </source>
</evidence>
<keyword evidence="6" id="KW-1185">Reference proteome</keyword>
<evidence type="ECO:0000313" key="6">
    <source>
        <dbReference type="Proteomes" id="UP000199071"/>
    </source>
</evidence>
<dbReference type="InterPro" id="IPR010982">
    <property type="entry name" value="Lambda_DNA-bd_dom_sf"/>
</dbReference>
<reference evidence="5 6" key="1">
    <citation type="submission" date="2016-10" db="EMBL/GenBank/DDBJ databases">
        <authorList>
            <person name="de Groot N.N."/>
        </authorList>
    </citation>
    <scope>NUCLEOTIDE SEQUENCE [LARGE SCALE GENOMIC DNA]</scope>
    <source>
        <strain evidence="5 6">ATCC 35022</strain>
    </source>
</reference>
<evidence type="ECO:0000256" key="2">
    <source>
        <dbReference type="ARBA" id="ARBA00023125"/>
    </source>
</evidence>
<protein>
    <submittedName>
        <fullName evidence="5">Transcriptional regulator, LacI family</fullName>
    </submittedName>
</protein>